<evidence type="ECO:0000313" key="3">
    <source>
        <dbReference type="Proteomes" id="UP000199675"/>
    </source>
</evidence>
<organism evidence="2 3">
    <name type="scientific">Marinobacter mobilis</name>
    <dbReference type="NCBI Taxonomy" id="488533"/>
    <lineage>
        <taxon>Bacteria</taxon>
        <taxon>Pseudomonadati</taxon>
        <taxon>Pseudomonadota</taxon>
        <taxon>Gammaproteobacteria</taxon>
        <taxon>Pseudomonadales</taxon>
        <taxon>Marinobacteraceae</taxon>
        <taxon>Marinobacter</taxon>
    </lineage>
</organism>
<feature type="region of interest" description="Disordered" evidence="1">
    <location>
        <begin position="1"/>
        <end position="20"/>
    </location>
</feature>
<feature type="compositionally biased region" description="Basic and acidic residues" evidence="1">
    <location>
        <begin position="1"/>
        <end position="11"/>
    </location>
</feature>
<dbReference type="Proteomes" id="UP000199675">
    <property type="component" value="Unassembled WGS sequence"/>
</dbReference>
<protein>
    <submittedName>
        <fullName evidence="2">Uncharacterized protein</fullName>
    </submittedName>
</protein>
<reference evidence="2 3" key="1">
    <citation type="submission" date="2016-10" db="EMBL/GenBank/DDBJ databases">
        <authorList>
            <person name="de Groot N.N."/>
        </authorList>
    </citation>
    <scope>NUCLEOTIDE SEQUENCE [LARGE SCALE GENOMIC DNA]</scope>
    <source>
        <strain evidence="2 3">CGMCC 1.7059</strain>
    </source>
</reference>
<dbReference type="RefSeq" id="WP_091811196.1">
    <property type="nucleotide sequence ID" value="NZ_FNNE01000001.1"/>
</dbReference>
<evidence type="ECO:0000313" key="2">
    <source>
        <dbReference type="EMBL" id="SDW10709.1"/>
    </source>
</evidence>
<dbReference type="STRING" id="488533.SAMN04487960_101331"/>
<gene>
    <name evidence="2" type="ORF">SAMN04487960_101331</name>
</gene>
<accession>A0A1H2QW82</accession>
<evidence type="ECO:0000256" key="1">
    <source>
        <dbReference type="SAM" id="MobiDB-lite"/>
    </source>
</evidence>
<dbReference type="AlphaFoldDB" id="A0A1H2QW82"/>
<sequence length="66" mass="7391">MANKVAGDKPVKPGKKKAGKKDAQLLIRIGSAERDEFMALCEELDTSAAREIRKFIRGFIRDNKND</sequence>
<keyword evidence="3" id="KW-1185">Reference proteome</keyword>
<dbReference type="OrthoDB" id="5525774at2"/>
<proteinExistence type="predicted"/>
<dbReference type="EMBL" id="FNNE01000001">
    <property type="protein sequence ID" value="SDW10709.1"/>
    <property type="molecule type" value="Genomic_DNA"/>
</dbReference>
<name>A0A1H2QW82_9GAMM</name>